<dbReference type="PATRIC" id="fig|33050.5.peg.1298"/>
<gene>
    <name evidence="1" type="ORF">AN936_06230</name>
</gene>
<dbReference type="Gene3D" id="3.40.190.10">
    <property type="entry name" value="Periplasmic binding protein-like II"/>
    <property type="match status" value="1"/>
</dbReference>
<name>A0A0N9UWN1_SPHMC</name>
<reference evidence="1 2" key="1">
    <citation type="journal article" date="2015" name="Genome Announc.">
        <title>Complete Genome Sequence of Polypropylene Glycol- and Polyethylene Glycol-Degrading Sphingopyxis macrogoltabida Strain EY-1.</title>
        <authorList>
            <person name="Ohtsubo Y."/>
            <person name="Nagata Y."/>
            <person name="Numata M."/>
            <person name="Tsuchikane K."/>
            <person name="Hosoyama A."/>
            <person name="Yamazoe A."/>
            <person name="Tsuda M."/>
            <person name="Fujita N."/>
            <person name="Kawai F."/>
        </authorList>
    </citation>
    <scope>NUCLEOTIDE SEQUENCE [LARGE SCALE GENOMIC DNA]</scope>
    <source>
        <strain evidence="1 2">EY-1</strain>
    </source>
</reference>
<dbReference type="EMBL" id="CP012700">
    <property type="protein sequence ID" value="ALH79977.1"/>
    <property type="molecule type" value="Genomic_DNA"/>
</dbReference>
<evidence type="ECO:0000313" key="2">
    <source>
        <dbReference type="Proteomes" id="UP000058074"/>
    </source>
</evidence>
<dbReference type="RefSeq" id="WP_054587367.1">
    <property type="nucleotide sequence ID" value="NZ_CP012700.1"/>
</dbReference>
<dbReference type="AlphaFoldDB" id="A0A0N9UWN1"/>
<evidence type="ECO:0000313" key="1">
    <source>
        <dbReference type="EMBL" id="ALH79977.1"/>
    </source>
</evidence>
<organism evidence="1 2">
    <name type="scientific">Sphingopyxis macrogoltabida</name>
    <name type="common">Sphingomonas macrogoltabidus</name>
    <dbReference type="NCBI Taxonomy" id="33050"/>
    <lineage>
        <taxon>Bacteria</taxon>
        <taxon>Pseudomonadati</taxon>
        <taxon>Pseudomonadota</taxon>
        <taxon>Alphaproteobacteria</taxon>
        <taxon>Sphingomonadales</taxon>
        <taxon>Sphingomonadaceae</taxon>
        <taxon>Sphingopyxis</taxon>
    </lineage>
</organism>
<accession>A0A0N9UWN1</accession>
<sequence>MKRIVRAFNRGVIDAVRDPEAAVAAAMRRDSSLRREVELSRLTETLRHEMNHAERAALGIGDASDARLSRAIAAMVETKSLPRTPATRSIFTRAFLPPKNARLS</sequence>
<dbReference type="Proteomes" id="UP000058074">
    <property type="component" value="Chromosome"/>
</dbReference>
<dbReference type="OrthoDB" id="9815602at2"/>
<dbReference type="KEGG" id="smag:AN936_06230"/>
<proteinExistence type="predicted"/>
<protein>
    <submittedName>
        <fullName evidence="1">Uncharacterized protein</fullName>
    </submittedName>
</protein>